<comment type="caution">
    <text evidence="2">The sequence shown here is derived from an EMBL/GenBank/DDBJ whole genome shotgun (WGS) entry which is preliminary data.</text>
</comment>
<dbReference type="InterPro" id="IPR010520">
    <property type="entry name" value="FrsA-like"/>
</dbReference>
<dbReference type="GO" id="GO:0016787">
    <property type="term" value="F:hydrolase activity"/>
    <property type="evidence" value="ECO:0007669"/>
    <property type="project" value="UniProtKB-KW"/>
</dbReference>
<sequence length="377" mass="41360">MFVFPLNPRELFDERRIQFLRWGIPRSVIERVERRVTDNWREGPAGWTYEWSQEATAAAADKRWLLASMLYAAARFPVVCTPLRHEALRKQVDCFMRASTSFPVRFERIAVRAAANGTARFPVHVYRPKREGHYPLVCLTGGVDTGKMELHRLALALALYGRFTVVAMDMPGTGETDLPLQSDCDAVYHTVLSQLGGTARKAIVGVSFGGHWAAKLALRGDVDAAINWGGPIGAARMDASHASRLPNGMTGIIANATRLPGMPDIAGTERLLQMFSLKNQGLLDRTDCAPLLAVNGDCDPYIPSGDVQVFSRYPSAQVWLLRGLGHCAAEASIRVVPGMLAWLRLAMHGDSVSSRFASKLAQCILPPRVRGTTIHAG</sequence>
<dbReference type="EMBL" id="RBZV01000006">
    <property type="protein sequence ID" value="RKP46940.1"/>
    <property type="molecule type" value="Genomic_DNA"/>
</dbReference>
<dbReference type="InterPro" id="IPR050261">
    <property type="entry name" value="FrsA_esterase"/>
</dbReference>
<accession>A0A494X903</accession>
<organism evidence="2 3">
    <name type="scientific">Trinickia fusca</name>
    <dbReference type="NCBI Taxonomy" id="2419777"/>
    <lineage>
        <taxon>Bacteria</taxon>
        <taxon>Pseudomonadati</taxon>
        <taxon>Pseudomonadota</taxon>
        <taxon>Betaproteobacteria</taxon>
        <taxon>Burkholderiales</taxon>
        <taxon>Burkholderiaceae</taxon>
        <taxon>Trinickia</taxon>
    </lineage>
</organism>
<gene>
    <name evidence="2" type="ORF">D7S89_16460</name>
</gene>
<proteinExistence type="predicted"/>
<name>A0A494X903_9BURK</name>
<keyword evidence="3" id="KW-1185">Reference proteome</keyword>
<keyword evidence="1 2" id="KW-0378">Hydrolase</keyword>
<dbReference type="SUPFAM" id="SSF53474">
    <property type="entry name" value="alpha/beta-Hydrolases"/>
    <property type="match status" value="1"/>
</dbReference>
<dbReference type="PANTHER" id="PTHR22946:SF12">
    <property type="entry name" value="CONIDIAL PIGMENT BIOSYNTHESIS PROTEIN AYG1 (AFU_ORTHOLOGUE AFUA_2G17550)"/>
    <property type="match status" value="1"/>
</dbReference>
<reference evidence="2 3" key="1">
    <citation type="submission" date="2018-10" db="EMBL/GenBank/DDBJ databases">
        <title>Paraburkholderia sp. 7MK8-2, isolated from soil.</title>
        <authorList>
            <person name="Gao Z.-H."/>
            <person name="Qiu L.-H."/>
        </authorList>
    </citation>
    <scope>NUCLEOTIDE SEQUENCE [LARGE SCALE GENOMIC DNA]</scope>
    <source>
        <strain evidence="2 3">7MK8-2</strain>
    </source>
</reference>
<dbReference type="InterPro" id="IPR029058">
    <property type="entry name" value="AB_hydrolase_fold"/>
</dbReference>
<dbReference type="Gene3D" id="3.40.50.1820">
    <property type="entry name" value="alpha/beta hydrolase"/>
    <property type="match status" value="1"/>
</dbReference>
<evidence type="ECO:0000313" key="3">
    <source>
        <dbReference type="Proteomes" id="UP000280434"/>
    </source>
</evidence>
<dbReference type="Proteomes" id="UP000280434">
    <property type="component" value="Unassembled WGS sequence"/>
</dbReference>
<dbReference type="AlphaFoldDB" id="A0A494X903"/>
<dbReference type="OrthoDB" id="8587800at2"/>
<dbReference type="RefSeq" id="WP_121278845.1">
    <property type="nucleotide sequence ID" value="NZ_RBZV01000006.1"/>
</dbReference>
<dbReference type="PANTHER" id="PTHR22946">
    <property type="entry name" value="DIENELACTONE HYDROLASE DOMAIN-CONTAINING PROTEIN-RELATED"/>
    <property type="match status" value="1"/>
</dbReference>
<evidence type="ECO:0000313" key="2">
    <source>
        <dbReference type="EMBL" id="RKP46940.1"/>
    </source>
</evidence>
<protein>
    <submittedName>
        <fullName evidence="2">Alpha/beta fold hydrolase</fullName>
    </submittedName>
</protein>
<dbReference type="Pfam" id="PF06500">
    <property type="entry name" value="FrsA-like"/>
    <property type="match status" value="1"/>
</dbReference>
<evidence type="ECO:0000256" key="1">
    <source>
        <dbReference type="ARBA" id="ARBA00022801"/>
    </source>
</evidence>